<organism evidence="1 2">
    <name type="scientific">Actinomadura luteofluorescens</name>
    <dbReference type="NCBI Taxonomy" id="46163"/>
    <lineage>
        <taxon>Bacteria</taxon>
        <taxon>Bacillati</taxon>
        <taxon>Actinomycetota</taxon>
        <taxon>Actinomycetes</taxon>
        <taxon>Streptosporangiales</taxon>
        <taxon>Thermomonosporaceae</taxon>
        <taxon>Actinomadura</taxon>
    </lineage>
</organism>
<dbReference type="RefSeq" id="WP_179845075.1">
    <property type="nucleotide sequence ID" value="NZ_JACCBA010000001.1"/>
</dbReference>
<dbReference type="Proteomes" id="UP000529783">
    <property type="component" value="Unassembled WGS sequence"/>
</dbReference>
<reference evidence="1 2" key="1">
    <citation type="submission" date="2020-07" db="EMBL/GenBank/DDBJ databases">
        <title>Sequencing the genomes of 1000 actinobacteria strains.</title>
        <authorList>
            <person name="Klenk H.-P."/>
        </authorList>
    </citation>
    <scope>NUCLEOTIDE SEQUENCE [LARGE SCALE GENOMIC DNA]</scope>
    <source>
        <strain evidence="1 2">DSM 40398</strain>
    </source>
</reference>
<gene>
    <name evidence="1" type="ORF">BJY14_004086</name>
</gene>
<dbReference type="AlphaFoldDB" id="A0A7Y9EI33"/>
<protein>
    <submittedName>
        <fullName evidence="1">Uncharacterized protein</fullName>
    </submittedName>
</protein>
<accession>A0A7Y9EI33</accession>
<proteinExistence type="predicted"/>
<name>A0A7Y9EI33_9ACTN</name>
<dbReference type="EMBL" id="JACCBA010000001">
    <property type="protein sequence ID" value="NYD48103.1"/>
    <property type="molecule type" value="Genomic_DNA"/>
</dbReference>
<keyword evidence="2" id="KW-1185">Reference proteome</keyword>
<comment type="caution">
    <text evidence="1">The sequence shown here is derived from an EMBL/GenBank/DDBJ whole genome shotgun (WGS) entry which is preliminary data.</text>
</comment>
<evidence type="ECO:0000313" key="2">
    <source>
        <dbReference type="Proteomes" id="UP000529783"/>
    </source>
</evidence>
<evidence type="ECO:0000313" key="1">
    <source>
        <dbReference type="EMBL" id="NYD48103.1"/>
    </source>
</evidence>
<sequence length="79" mass="9102">MMVRRRPGGRETDDEFAGEEEISASILGYDESAMRQDQGGRPTETGSENQYMTRLRDVLHARTRRLLFRHSRGGATRQF</sequence>